<dbReference type="AlphaFoldDB" id="I0IGK9"/>
<keyword evidence="7" id="KW-0460">Magnesium</keyword>
<dbReference type="CDD" id="cd06853">
    <property type="entry name" value="GT_WecA_like"/>
    <property type="match status" value="1"/>
</dbReference>
<feature type="transmembrane region" description="Helical" evidence="9">
    <location>
        <begin position="12"/>
        <end position="32"/>
    </location>
</feature>
<organism evidence="10 11">
    <name type="scientific">Phycisphaera mikurensis (strain NBRC 102666 / KCTC 22515 / FYK2301M01)</name>
    <dbReference type="NCBI Taxonomy" id="1142394"/>
    <lineage>
        <taxon>Bacteria</taxon>
        <taxon>Pseudomonadati</taxon>
        <taxon>Planctomycetota</taxon>
        <taxon>Phycisphaerae</taxon>
        <taxon>Phycisphaerales</taxon>
        <taxon>Phycisphaeraceae</taxon>
        <taxon>Phycisphaera</taxon>
    </lineage>
</organism>
<feature type="region of interest" description="Disordered" evidence="8">
    <location>
        <begin position="417"/>
        <end position="445"/>
    </location>
</feature>
<evidence type="ECO:0000313" key="11">
    <source>
        <dbReference type="Proteomes" id="UP000007881"/>
    </source>
</evidence>
<feature type="transmembrane region" description="Helical" evidence="9">
    <location>
        <begin position="374"/>
        <end position="394"/>
    </location>
</feature>
<evidence type="ECO:0000313" key="10">
    <source>
        <dbReference type="EMBL" id="BAM04397.1"/>
    </source>
</evidence>
<evidence type="ECO:0000256" key="5">
    <source>
        <dbReference type="ARBA" id="ARBA00022989"/>
    </source>
</evidence>
<feature type="transmembrane region" description="Helical" evidence="9">
    <location>
        <begin position="125"/>
        <end position="152"/>
    </location>
</feature>
<dbReference type="RefSeq" id="WP_014437615.1">
    <property type="nucleotide sequence ID" value="NC_017080.1"/>
</dbReference>
<dbReference type="KEGG" id="phm:PSMK_22380"/>
<evidence type="ECO:0000256" key="1">
    <source>
        <dbReference type="ARBA" id="ARBA00004651"/>
    </source>
</evidence>
<dbReference type="InterPro" id="IPR000715">
    <property type="entry name" value="Glycosyl_transferase_4"/>
</dbReference>
<dbReference type="GO" id="GO:0009103">
    <property type="term" value="P:lipopolysaccharide biosynthetic process"/>
    <property type="evidence" value="ECO:0007669"/>
    <property type="project" value="TreeGrafter"/>
</dbReference>
<dbReference type="GO" id="GO:0005886">
    <property type="term" value="C:plasma membrane"/>
    <property type="evidence" value="ECO:0007669"/>
    <property type="project" value="UniProtKB-SubCell"/>
</dbReference>
<dbReference type="OrthoDB" id="9783652at2"/>
<dbReference type="PANTHER" id="PTHR22926">
    <property type="entry name" value="PHOSPHO-N-ACETYLMURAMOYL-PENTAPEPTIDE-TRANSFERASE"/>
    <property type="match status" value="1"/>
</dbReference>
<keyword evidence="11" id="KW-1185">Reference proteome</keyword>
<keyword evidence="3 10" id="KW-0808">Transferase</keyword>
<feature type="transmembrane region" description="Helical" evidence="9">
    <location>
        <begin position="53"/>
        <end position="82"/>
    </location>
</feature>
<reference evidence="10 11" key="1">
    <citation type="submission" date="2012-02" db="EMBL/GenBank/DDBJ databases">
        <title>Complete genome sequence of Phycisphaera mikurensis NBRC 102666.</title>
        <authorList>
            <person name="Ankai A."/>
            <person name="Hosoyama A."/>
            <person name="Terui Y."/>
            <person name="Sekine M."/>
            <person name="Fukai R."/>
            <person name="Kato Y."/>
            <person name="Nakamura S."/>
            <person name="Yamada-Narita S."/>
            <person name="Kawakoshi A."/>
            <person name="Fukunaga Y."/>
            <person name="Yamazaki S."/>
            <person name="Fujita N."/>
        </authorList>
    </citation>
    <scope>NUCLEOTIDE SEQUENCE [LARGE SCALE GENOMIC DNA]</scope>
    <source>
        <strain evidence="11">NBRC 102666 / KCTC 22515 / FYK2301M01</strain>
    </source>
</reference>
<feature type="transmembrane region" description="Helical" evidence="9">
    <location>
        <begin position="348"/>
        <end position="368"/>
    </location>
</feature>
<comment type="cofactor">
    <cofactor evidence="7">
        <name>Mg(2+)</name>
        <dbReference type="ChEBI" id="CHEBI:18420"/>
    </cofactor>
</comment>
<feature type="binding site" evidence="7">
    <location>
        <position position="269"/>
    </location>
    <ligand>
        <name>Mg(2+)</name>
        <dbReference type="ChEBI" id="CHEBI:18420"/>
    </ligand>
</feature>
<evidence type="ECO:0000256" key="6">
    <source>
        <dbReference type="ARBA" id="ARBA00023136"/>
    </source>
</evidence>
<feature type="transmembrane region" description="Helical" evidence="9">
    <location>
        <begin position="293"/>
        <end position="316"/>
    </location>
</feature>
<keyword evidence="6 9" id="KW-0472">Membrane</keyword>
<dbReference type="eggNOG" id="COG0472">
    <property type="taxonomic scope" value="Bacteria"/>
</dbReference>
<dbReference type="HOGENOM" id="CLU_023982_2_4_0"/>
<dbReference type="GO" id="GO:0046872">
    <property type="term" value="F:metal ion binding"/>
    <property type="evidence" value="ECO:0007669"/>
    <property type="project" value="UniProtKB-KW"/>
</dbReference>
<sequence length="445" mass="45853">MSEPLGLLDVLSPYVGVLVVAFLVTVVVTPWLRGLAVTHGIVDVPDLQRKNHALPVAYLGGVAIFLGFSIAAIAVTAFPAIGGFGQVREGRPPIPFPLSILAGAAVITITGLFDDVGTIRARVKVGGQLFAAAALAYENIGVHLAENAFGVIGLPWRELNAFSLFGSPLGDSLVYAGGTFLIAVMVLGACNSVNLLDGLDGLAAGVVAVAMTGFLVLSLIVASRAADPSGVLLLHLWDPVRIIMCLATIGAILGFLPYNFRPASIFMGDAGSLLLGYLAATSILLFSDTGAQSLLLVTAALIVFAVPITDTSLAIIRRKLRGMPLFAPDNQHIHHLLRQSGLSVRQSVLVMYAAGVGFALLGVGMVAAELQWRYILVVFCVLYGSIMATAFKYGSLQHSLDLQRKAAASDPIALPAGPAAAGASAAAPPPGGAPAPAAEAALPEA</sequence>
<dbReference type="GO" id="GO:0016780">
    <property type="term" value="F:phosphotransferase activity, for other substituted phosphate groups"/>
    <property type="evidence" value="ECO:0007669"/>
    <property type="project" value="InterPro"/>
</dbReference>
<dbReference type="STRING" id="1142394.PSMK_22380"/>
<dbReference type="GO" id="GO:0071555">
    <property type="term" value="P:cell wall organization"/>
    <property type="evidence" value="ECO:0007669"/>
    <property type="project" value="TreeGrafter"/>
</dbReference>
<dbReference type="GO" id="GO:0044038">
    <property type="term" value="P:cell wall macromolecule biosynthetic process"/>
    <property type="evidence" value="ECO:0007669"/>
    <property type="project" value="TreeGrafter"/>
</dbReference>
<evidence type="ECO:0000256" key="8">
    <source>
        <dbReference type="SAM" id="MobiDB-lite"/>
    </source>
</evidence>
<feature type="transmembrane region" description="Helical" evidence="9">
    <location>
        <begin position="270"/>
        <end position="287"/>
    </location>
</feature>
<feature type="transmembrane region" description="Helical" evidence="9">
    <location>
        <begin position="202"/>
        <end position="220"/>
    </location>
</feature>
<protein>
    <submittedName>
        <fullName evidence="10">Undecaprenyl-phosphate N-acetylglucosaminyl 1-phosphate transferase</fullName>
        <ecNumber evidence="10">2.7.8.-</ecNumber>
    </submittedName>
</protein>
<accession>I0IGK9</accession>
<comment type="subcellular location">
    <subcellularLocation>
        <location evidence="1">Cell membrane</location>
        <topology evidence="1">Multi-pass membrane protein</topology>
    </subcellularLocation>
</comment>
<feature type="compositionally biased region" description="Low complexity" evidence="8">
    <location>
        <begin position="417"/>
        <end position="426"/>
    </location>
</feature>
<evidence type="ECO:0000256" key="3">
    <source>
        <dbReference type="ARBA" id="ARBA00022679"/>
    </source>
</evidence>
<dbReference type="EC" id="2.7.8.-" evidence="10"/>
<keyword evidence="5 9" id="KW-1133">Transmembrane helix</keyword>
<gene>
    <name evidence="10" type="ordered locus">PSMK_22380</name>
</gene>
<evidence type="ECO:0000256" key="7">
    <source>
        <dbReference type="PIRSR" id="PIRSR600715-1"/>
    </source>
</evidence>
<dbReference type="EMBL" id="AP012338">
    <property type="protein sequence ID" value="BAM04397.1"/>
    <property type="molecule type" value="Genomic_DNA"/>
</dbReference>
<evidence type="ECO:0000256" key="2">
    <source>
        <dbReference type="ARBA" id="ARBA00022475"/>
    </source>
</evidence>
<feature type="transmembrane region" description="Helical" evidence="9">
    <location>
        <begin position="94"/>
        <end position="113"/>
    </location>
</feature>
<dbReference type="Proteomes" id="UP000007881">
    <property type="component" value="Chromosome"/>
</dbReference>
<feature type="binding site" evidence="7">
    <location>
        <position position="194"/>
    </location>
    <ligand>
        <name>Mg(2+)</name>
        <dbReference type="ChEBI" id="CHEBI:18420"/>
    </ligand>
</feature>
<feature type="transmembrane region" description="Helical" evidence="9">
    <location>
        <begin position="240"/>
        <end position="258"/>
    </location>
</feature>
<dbReference type="Pfam" id="PF00953">
    <property type="entry name" value="Glycos_transf_4"/>
    <property type="match status" value="1"/>
</dbReference>
<feature type="transmembrane region" description="Helical" evidence="9">
    <location>
        <begin position="172"/>
        <end position="190"/>
    </location>
</feature>
<name>I0IGK9_PHYMF</name>
<evidence type="ECO:0000256" key="9">
    <source>
        <dbReference type="SAM" id="Phobius"/>
    </source>
</evidence>
<feature type="compositionally biased region" description="Low complexity" evidence="8">
    <location>
        <begin position="434"/>
        <end position="445"/>
    </location>
</feature>
<dbReference type="PANTHER" id="PTHR22926:SF3">
    <property type="entry name" value="UNDECAPRENYL-PHOSPHATE ALPHA-N-ACETYLGLUCOSAMINYL 1-PHOSPHATE TRANSFERASE"/>
    <property type="match status" value="1"/>
</dbReference>
<keyword evidence="4 9" id="KW-0812">Transmembrane</keyword>
<evidence type="ECO:0000256" key="4">
    <source>
        <dbReference type="ARBA" id="ARBA00022692"/>
    </source>
</evidence>
<keyword evidence="7" id="KW-0479">Metal-binding</keyword>
<keyword evidence="2" id="KW-1003">Cell membrane</keyword>
<proteinExistence type="predicted"/>